<gene>
    <name evidence="7" type="ORF">SAMN05660337_0020</name>
</gene>
<name>A0A1G9AT08_9BACT</name>
<keyword evidence="5" id="KW-0804">Transcription</keyword>
<evidence type="ECO:0000256" key="3">
    <source>
        <dbReference type="ARBA" id="ARBA00023015"/>
    </source>
</evidence>
<dbReference type="AlphaFoldDB" id="A0A1G9AT08"/>
<dbReference type="Proteomes" id="UP000199053">
    <property type="component" value="Unassembled WGS sequence"/>
</dbReference>
<keyword evidence="2" id="KW-0067">ATP-binding</keyword>
<proteinExistence type="predicted"/>
<dbReference type="GO" id="GO:0006355">
    <property type="term" value="P:regulation of DNA-templated transcription"/>
    <property type="evidence" value="ECO:0007669"/>
    <property type="project" value="InterPro"/>
</dbReference>
<reference evidence="8" key="1">
    <citation type="submission" date="2016-10" db="EMBL/GenBank/DDBJ databases">
        <authorList>
            <person name="Varghese N."/>
            <person name="Submissions S."/>
        </authorList>
    </citation>
    <scope>NUCLEOTIDE SEQUENCE [LARGE SCALE GENOMIC DNA]</scope>
    <source>
        <strain evidence="8">DSM 16995</strain>
    </source>
</reference>
<dbReference type="InterPro" id="IPR025943">
    <property type="entry name" value="Sigma_54_int_dom_ATP-bd_2"/>
</dbReference>
<keyword evidence="8" id="KW-1185">Reference proteome</keyword>
<dbReference type="InterPro" id="IPR027417">
    <property type="entry name" value="P-loop_NTPase"/>
</dbReference>
<dbReference type="PROSITE" id="PS00675">
    <property type="entry name" value="SIGMA54_INTERACT_1"/>
    <property type="match status" value="1"/>
</dbReference>
<dbReference type="Gene3D" id="1.10.8.60">
    <property type="match status" value="1"/>
</dbReference>
<dbReference type="InterPro" id="IPR058031">
    <property type="entry name" value="AAA_lid_NorR"/>
</dbReference>
<keyword evidence="3" id="KW-0805">Transcription regulation</keyword>
<accession>A0A1G9AT08</accession>
<dbReference type="Pfam" id="PF02954">
    <property type="entry name" value="HTH_8"/>
    <property type="match status" value="1"/>
</dbReference>
<dbReference type="SUPFAM" id="SSF52540">
    <property type="entry name" value="P-loop containing nucleoside triphosphate hydrolases"/>
    <property type="match status" value="1"/>
</dbReference>
<dbReference type="PROSITE" id="PS50045">
    <property type="entry name" value="SIGMA54_INTERACT_4"/>
    <property type="match status" value="1"/>
</dbReference>
<dbReference type="InterPro" id="IPR002078">
    <property type="entry name" value="Sigma_54_int"/>
</dbReference>
<protein>
    <submittedName>
        <fullName evidence="7">Arginine utilization regulatory protein</fullName>
    </submittedName>
</protein>
<organism evidence="7 8">
    <name type="scientific">Maridesulfovibrio ferrireducens</name>
    <dbReference type="NCBI Taxonomy" id="246191"/>
    <lineage>
        <taxon>Bacteria</taxon>
        <taxon>Pseudomonadati</taxon>
        <taxon>Thermodesulfobacteriota</taxon>
        <taxon>Desulfovibrionia</taxon>
        <taxon>Desulfovibrionales</taxon>
        <taxon>Desulfovibrionaceae</taxon>
        <taxon>Maridesulfovibrio</taxon>
    </lineage>
</organism>
<evidence type="ECO:0000256" key="2">
    <source>
        <dbReference type="ARBA" id="ARBA00022840"/>
    </source>
</evidence>
<dbReference type="InterPro" id="IPR003593">
    <property type="entry name" value="AAA+_ATPase"/>
</dbReference>
<evidence type="ECO:0000256" key="4">
    <source>
        <dbReference type="ARBA" id="ARBA00023125"/>
    </source>
</evidence>
<dbReference type="PANTHER" id="PTHR32071:SF74">
    <property type="entry name" value="TRANSCRIPTIONAL ACTIVATOR ROCR"/>
    <property type="match status" value="1"/>
</dbReference>
<dbReference type="Gene3D" id="3.40.50.300">
    <property type="entry name" value="P-loop containing nucleotide triphosphate hydrolases"/>
    <property type="match status" value="1"/>
</dbReference>
<evidence type="ECO:0000256" key="1">
    <source>
        <dbReference type="ARBA" id="ARBA00022741"/>
    </source>
</evidence>
<dbReference type="PROSITE" id="PS00688">
    <property type="entry name" value="SIGMA54_INTERACT_3"/>
    <property type="match status" value="1"/>
</dbReference>
<dbReference type="SUPFAM" id="SSF46689">
    <property type="entry name" value="Homeodomain-like"/>
    <property type="match status" value="1"/>
</dbReference>
<evidence type="ECO:0000259" key="6">
    <source>
        <dbReference type="PROSITE" id="PS50045"/>
    </source>
</evidence>
<dbReference type="GO" id="GO:0005524">
    <property type="term" value="F:ATP binding"/>
    <property type="evidence" value="ECO:0007669"/>
    <property type="project" value="UniProtKB-KW"/>
</dbReference>
<evidence type="ECO:0000313" key="7">
    <source>
        <dbReference type="EMBL" id="SDK30459.1"/>
    </source>
</evidence>
<dbReference type="FunFam" id="3.40.50.300:FF:000006">
    <property type="entry name" value="DNA-binding transcriptional regulator NtrC"/>
    <property type="match status" value="1"/>
</dbReference>
<keyword evidence="1" id="KW-0547">Nucleotide-binding</keyword>
<dbReference type="SMART" id="SM00382">
    <property type="entry name" value="AAA"/>
    <property type="match status" value="1"/>
</dbReference>
<dbReference type="PROSITE" id="PS00676">
    <property type="entry name" value="SIGMA54_INTERACT_2"/>
    <property type="match status" value="1"/>
</dbReference>
<evidence type="ECO:0000256" key="5">
    <source>
        <dbReference type="ARBA" id="ARBA00023163"/>
    </source>
</evidence>
<dbReference type="InterPro" id="IPR002197">
    <property type="entry name" value="HTH_Fis"/>
</dbReference>
<dbReference type="CDD" id="cd00009">
    <property type="entry name" value="AAA"/>
    <property type="match status" value="1"/>
</dbReference>
<dbReference type="GO" id="GO:0043565">
    <property type="term" value="F:sequence-specific DNA binding"/>
    <property type="evidence" value="ECO:0007669"/>
    <property type="project" value="InterPro"/>
</dbReference>
<feature type="domain" description="Sigma-54 factor interaction" evidence="6">
    <location>
        <begin position="161"/>
        <end position="389"/>
    </location>
</feature>
<keyword evidence="4" id="KW-0238">DNA-binding</keyword>
<evidence type="ECO:0000313" key="8">
    <source>
        <dbReference type="Proteomes" id="UP000199053"/>
    </source>
</evidence>
<dbReference type="PANTHER" id="PTHR32071">
    <property type="entry name" value="TRANSCRIPTIONAL REGULATORY PROTEIN"/>
    <property type="match status" value="1"/>
</dbReference>
<dbReference type="OrthoDB" id="9763792at2"/>
<sequence>MNIDTETFHNLNRETLLHPSITCLWDHFSMGMVIVNGKGIVNYMNPLQKRIDGFEHISVIGEPINRLYLANEENIIPTLQCLRSGKPLLKKTYWYKTRKNELFESYNDFFPLFRDGKVDGVISFTMNTSTNQIFTDAPPQKTKRGKKHGGSKQALFTFDKIIGQDRRFLDAIAHAKAATNNDSAVMIWGESGAGKELFAQSIHSASTRREGPFIPINCAAIPEALLEGMLFGTTKGAFTDALDKTGLFEEANGGTILLDELNSMPMGLQAKLLRVIQEKRIRRVGCLNEKEVDVKIISSLNEHPLKAIERGSLRRDLYYRLAVVGVSIPPLRNRQDDISILINSFLKDSYNGLDQQPVIFSDDILDLFQKHDWPGNVRELKHVIEGTLALLDDDRIITKRKLPAHFLDSYDRTELTSGTQTMFPSTNSLVADEEIMDFNDIGSRQSIPLKACIKEYEERCIRKVLRLTGGNVAKASRILEMSPSSLHYRIKMLGIL</sequence>
<dbReference type="SUPFAM" id="SSF55785">
    <property type="entry name" value="PYP-like sensor domain (PAS domain)"/>
    <property type="match status" value="1"/>
</dbReference>
<dbReference type="RefSeq" id="WP_092157083.1">
    <property type="nucleotide sequence ID" value="NZ_FNGA01000001.1"/>
</dbReference>
<dbReference type="InterPro" id="IPR009057">
    <property type="entry name" value="Homeodomain-like_sf"/>
</dbReference>
<dbReference type="EMBL" id="FNGA01000001">
    <property type="protein sequence ID" value="SDK30459.1"/>
    <property type="molecule type" value="Genomic_DNA"/>
</dbReference>
<dbReference type="Pfam" id="PF00158">
    <property type="entry name" value="Sigma54_activat"/>
    <property type="match status" value="1"/>
</dbReference>
<dbReference type="InterPro" id="IPR025662">
    <property type="entry name" value="Sigma_54_int_dom_ATP-bd_1"/>
</dbReference>
<dbReference type="Gene3D" id="3.30.450.20">
    <property type="entry name" value="PAS domain"/>
    <property type="match status" value="1"/>
</dbReference>
<dbReference type="STRING" id="246191.SAMN05660337_0020"/>
<dbReference type="InterPro" id="IPR025944">
    <property type="entry name" value="Sigma_54_int_dom_CS"/>
</dbReference>
<dbReference type="Gene3D" id="1.10.10.60">
    <property type="entry name" value="Homeodomain-like"/>
    <property type="match status" value="1"/>
</dbReference>
<dbReference type="InterPro" id="IPR035965">
    <property type="entry name" value="PAS-like_dom_sf"/>
</dbReference>
<dbReference type="Pfam" id="PF25601">
    <property type="entry name" value="AAA_lid_14"/>
    <property type="match status" value="1"/>
</dbReference>